<protein>
    <submittedName>
        <fullName evidence="2">Delphilin-like</fullName>
    </submittedName>
</protein>
<feature type="region of interest" description="Disordered" evidence="1">
    <location>
        <begin position="471"/>
        <end position="493"/>
    </location>
</feature>
<feature type="compositionally biased region" description="Basic and acidic residues" evidence="1">
    <location>
        <begin position="362"/>
        <end position="376"/>
    </location>
</feature>
<dbReference type="EMBL" id="KV005654">
    <property type="protein sequence ID" value="KZV33892.1"/>
    <property type="molecule type" value="Genomic_DNA"/>
</dbReference>
<accession>A0A2Z7BHN9</accession>
<feature type="region of interest" description="Disordered" evidence="1">
    <location>
        <begin position="984"/>
        <end position="1057"/>
    </location>
</feature>
<feature type="region of interest" description="Disordered" evidence="1">
    <location>
        <begin position="276"/>
        <end position="310"/>
    </location>
</feature>
<feature type="region of interest" description="Disordered" evidence="1">
    <location>
        <begin position="329"/>
        <end position="376"/>
    </location>
</feature>
<evidence type="ECO:0000256" key="1">
    <source>
        <dbReference type="SAM" id="MobiDB-lite"/>
    </source>
</evidence>
<evidence type="ECO:0000313" key="2">
    <source>
        <dbReference type="EMBL" id="KZV33892.1"/>
    </source>
</evidence>
<feature type="region of interest" description="Disordered" evidence="1">
    <location>
        <begin position="796"/>
        <end position="819"/>
    </location>
</feature>
<dbReference type="AlphaFoldDB" id="A0A2Z7BHN9"/>
<reference evidence="2 3" key="1">
    <citation type="journal article" date="2015" name="Proc. Natl. Acad. Sci. U.S.A.">
        <title>The resurrection genome of Boea hygrometrica: A blueprint for survival of dehydration.</title>
        <authorList>
            <person name="Xiao L."/>
            <person name="Yang G."/>
            <person name="Zhang L."/>
            <person name="Yang X."/>
            <person name="Zhao S."/>
            <person name="Ji Z."/>
            <person name="Zhou Q."/>
            <person name="Hu M."/>
            <person name="Wang Y."/>
            <person name="Chen M."/>
            <person name="Xu Y."/>
            <person name="Jin H."/>
            <person name="Xiao X."/>
            <person name="Hu G."/>
            <person name="Bao F."/>
            <person name="Hu Y."/>
            <person name="Wan P."/>
            <person name="Li L."/>
            <person name="Deng X."/>
            <person name="Kuang T."/>
            <person name="Xiang C."/>
            <person name="Zhu J.K."/>
            <person name="Oliver M.J."/>
            <person name="He Y."/>
        </authorList>
    </citation>
    <scope>NUCLEOTIDE SEQUENCE [LARGE SCALE GENOMIC DNA]</scope>
    <source>
        <strain evidence="3">cv. XS01</strain>
    </source>
</reference>
<organism evidence="2 3">
    <name type="scientific">Dorcoceras hygrometricum</name>
    <dbReference type="NCBI Taxonomy" id="472368"/>
    <lineage>
        <taxon>Eukaryota</taxon>
        <taxon>Viridiplantae</taxon>
        <taxon>Streptophyta</taxon>
        <taxon>Embryophyta</taxon>
        <taxon>Tracheophyta</taxon>
        <taxon>Spermatophyta</taxon>
        <taxon>Magnoliopsida</taxon>
        <taxon>eudicotyledons</taxon>
        <taxon>Gunneridae</taxon>
        <taxon>Pentapetalae</taxon>
        <taxon>asterids</taxon>
        <taxon>lamiids</taxon>
        <taxon>Lamiales</taxon>
        <taxon>Gesneriaceae</taxon>
        <taxon>Didymocarpoideae</taxon>
        <taxon>Trichosporeae</taxon>
        <taxon>Loxocarpinae</taxon>
        <taxon>Dorcoceras</taxon>
    </lineage>
</organism>
<gene>
    <name evidence="2" type="ORF">F511_11102</name>
</gene>
<feature type="compositionally biased region" description="Basic residues" evidence="1">
    <location>
        <begin position="1043"/>
        <end position="1057"/>
    </location>
</feature>
<feature type="compositionally biased region" description="Polar residues" evidence="1">
    <location>
        <begin position="481"/>
        <end position="491"/>
    </location>
</feature>
<feature type="compositionally biased region" description="Gly residues" evidence="1">
    <location>
        <begin position="1009"/>
        <end position="1022"/>
    </location>
</feature>
<name>A0A2Z7BHN9_9LAMI</name>
<sequence length="1057" mass="118467">MASAFITNAYQVHFESVLVIPDHEGILNMFRALEASGFRGFLGCESVLYEKELEQFFDTTLVQNGDITGAVSGKFFSVSQSRFAEVFALPTEGLVDFSDVPKNMVFDARSIFLKSDEQVSTHGKKKFMKYEYRLLNDNLAKAITVKAGSFDAVTNESFLMMTDIHFGLQVNWSKILFSVLKEMVDKTQKKANGFAAQICVLLKSIPAITMGDAVPFPTSKVLSITIVNYYIAMNHTFDARGQYEEPSMANVAVVKRKSKSKRKLESTDETPVEVISEVAGSKKRPAIEGNEPVIPKKRRTVKRKASPSKASLDVVPVAQDVVPLQIFEPTPAAKSPAPKRKSRKRRLLLSTGSDDENLDEQEPVKDTTEVTDKETTVKHTDEVDVIIGQVLEETSMLATDETEPGDQRIDETEIGDDFEKWLDESFKDFASRDDEPAIGSTSGMDRGTGTEERVAYEQSLEMVDETGTTVEADGSEKEVAATNTEKSVGNKHSNEEKMSLDDLLMQIFEDMMPSSVTAAEVTKIRLEESIAINEVQERDCYYANLPGISTHDKGKEPLEEDEPVKGNPARETVELICGDVDFLVQLRDQKEKLMLDWAETDSLETAVRRKMYILAKYREMLLRKFLDSHRRYFAPGQPWTAMASQIIDLLSAVHSKSLEDLQEQQQEHGIEMVQPSSSLSAIDSTAGSGAVLAQFYSMAKSTCWVRPMILIDGIWTPIQGTDYWNSSCRLSLFVNRKQVLESVVDTTFVPHGLFIEPVQYWGAAPSLNKTWDGLESLQRLLDIFILMGQQFTASPQHDSFTEAESAQPRVHVESSSMPSFSVSDPVAQVQFIQRPDSPTHTDSPKRFDNDDIPLDATTDHQILLPVGPTEFNEALDDLRTFIIQRIDDSNSEISKINTLDRSFREALLHRDEAYGHSLQSVRQDNQRQGDVQIVHINEFKKGPGSWRHFHCRFNGCQEGDFRAQAQHTLNIITDQLSELVDYINRGGNDKKGEGSSSRPQPPPDDQGVSSGGRGTGDGGRGTGHNVRTTSFVERLMDAYRARERSRRNMSGYYKRRR</sequence>
<feature type="compositionally biased region" description="Basic residues" evidence="1">
    <location>
        <begin position="295"/>
        <end position="306"/>
    </location>
</feature>
<feature type="compositionally biased region" description="Basic residues" evidence="1">
    <location>
        <begin position="337"/>
        <end position="347"/>
    </location>
</feature>
<evidence type="ECO:0000313" key="3">
    <source>
        <dbReference type="Proteomes" id="UP000250235"/>
    </source>
</evidence>
<keyword evidence="3" id="KW-1185">Reference proteome</keyword>
<proteinExistence type="predicted"/>
<dbReference type="OrthoDB" id="1838786at2759"/>
<dbReference type="Proteomes" id="UP000250235">
    <property type="component" value="Unassembled WGS sequence"/>
</dbReference>